<dbReference type="InterPro" id="IPR004101">
    <property type="entry name" value="Mur_ligase_C"/>
</dbReference>
<dbReference type="PANTHER" id="PTHR43024:SF1">
    <property type="entry name" value="UDP-N-ACETYLMURAMOYL-TRIPEPTIDE--D-ALANYL-D-ALANINE LIGASE"/>
    <property type="match status" value="1"/>
</dbReference>
<protein>
    <recommendedName>
        <fullName evidence="10 11">UDP-N-acetylmuramoyl-tripeptide--D-alanyl-D-alanine ligase</fullName>
        <ecNumber evidence="10 11">6.3.2.10</ecNumber>
    </recommendedName>
    <alternativeName>
        <fullName evidence="10">D-alanyl-D-alanine-adding enzyme</fullName>
    </alternativeName>
</protein>
<dbReference type="Pfam" id="PF02875">
    <property type="entry name" value="Mur_ligase_C"/>
    <property type="match status" value="1"/>
</dbReference>
<keyword evidence="8 10" id="KW-0131">Cell cycle</keyword>
<dbReference type="InterPro" id="IPR035911">
    <property type="entry name" value="MurE/MurF_N"/>
</dbReference>
<reference evidence="15" key="1">
    <citation type="journal article" date="2020" name="mSystems">
        <title>Genome- and Community-Level Interaction Insights into Carbon Utilization and Element Cycling Functions of Hydrothermarchaeota in Hydrothermal Sediment.</title>
        <authorList>
            <person name="Zhou Z."/>
            <person name="Liu Y."/>
            <person name="Xu W."/>
            <person name="Pan J."/>
            <person name="Luo Z.H."/>
            <person name="Li M."/>
        </authorList>
    </citation>
    <scope>NUCLEOTIDE SEQUENCE [LARGE SCALE GENOMIC DNA]</scope>
    <source>
        <strain evidence="15">SpSt-774</strain>
    </source>
</reference>
<dbReference type="InterPro" id="IPR036565">
    <property type="entry name" value="Mur-like_cat_sf"/>
</dbReference>
<evidence type="ECO:0000256" key="5">
    <source>
        <dbReference type="ARBA" id="ARBA00022840"/>
    </source>
</evidence>
<keyword evidence="7 10" id="KW-0573">Peptidoglycan synthesis</keyword>
<evidence type="ECO:0000256" key="9">
    <source>
        <dbReference type="ARBA" id="ARBA00023316"/>
    </source>
</evidence>
<evidence type="ECO:0000256" key="2">
    <source>
        <dbReference type="ARBA" id="ARBA00022598"/>
    </source>
</evidence>
<dbReference type="GO" id="GO:0071555">
    <property type="term" value="P:cell wall organization"/>
    <property type="evidence" value="ECO:0007669"/>
    <property type="project" value="UniProtKB-KW"/>
</dbReference>
<dbReference type="InterPro" id="IPR036615">
    <property type="entry name" value="Mur_ligase_C_dom_sf"/>
</dbReference>
<dbReference type="GO" id="GO:0005524">
    <property type="term" value="F:ATP binding"/>
    <property type="evidence" value="ECO:0007669"/>
    <property type="project" value="UniProtKB-UniRule"/>
</dbReference>
<keyword evidence="6 10" id="KW-0133">Cell shape</keyword>
<dbReference type="Pfam" id="PF01225">
    <property type="entry name" value="Mur_ligase"/>
    <property type="match status" value="1"/>
</dbReference>
<dbReference type="GO" id="GO:0051301">
    <property type="term" value="P:cell division"/>
    <property type="evidence" value="ECO:0007669"/>
    <property type="project" value="UniProtKB-KW"/>
</dbReference>
<evidence type="ECO:0000256" key="8">
    <source>
        <dbReference type="ARBA" id="ARBA00023306"/>
    </source>
</evidence>
<keyword evidence="9 10" id="KW-0961">Cell wall biogenesis/degradation</keyword>
<dbReference type="Gene3D" id="3.40.1390.10">
    <property type="entry name" value="MurE/MurF, N-terminal domain"/>
    <property type="match status" value="1"/>
</dbReference>
<dbReference type="InterPro" id="IPR051046">
    <property type="entry name" value="MurCDEF_CellWall_CoF430Synth"/>
</dbReference>
<dbReference type="SUPFAM" id="SSF53623">
    <property type="entry name" value="MurD-like peptide ligases, catalytic domain"/>
    <property type="match status" value="1"/>
</dbReference>
<dbReference type="Gene3D" id="3.90.190.20">
    <property type="entry name" value="Mur ligase, C-terminal domain"/>
    <property type="match status" value="1"/>
</dbReference>
<feature type="binding site" evidence="10">
    <location>
        <begin position="108"/>
        <end position="114"/>
    </location>
    <ligand>
        <name>ATP</name>
        <dbReference type="ChEBI" id="CHEBI:30616"/>
    </ligand>
</feature>
<feature type="domain" description="Mur ligase central" evidence="14">
    <location>
        <begin position="106"/>
        <end position="279"/>
    </location>
</feature>
<evidence type="ECO:0000256" key="10">
    <source>
        <dbReference type="HAMAP-Rule" id="MF_02019"/>
    </source>
</evidence>
<keyword evidence="5 10" id="KW-0067">ATP-binding</keyword>
<dbReference type="NCBIfam" id="TIGR01143">
    <property type="entry name" value="murF"/>
    <property type="match status" value="1"/>
</dbReference>
<keyword evidence="1 10" id="KW-0963">Cytoplasm</keyword>
<dbReference type="GO" id="GO:0008360">
    <property type="term" value="P:regulation of cell shape"/>
    <property type="evidence" value="ECO:0007669"/>
    <property type="project" value="UniProtKB-KW"/>
</dbReference>
<dbReference type="HAMAP" id="MF_02019">
    <property type="entry name" value="MurF"/>
    <property type="match status" value="1"/>
</dbReference>
<dbReference type="GO" id="GO:0005737">
    <property type="term" value="C:cytoplasm"/>
    <property type="evidence" value="ECO:0007669"/>
    <property type="project" value="UniProtKB-SubCell"/>
</dbReference>
<evidence type="ECO:0000256" key="3">
    <source>
        <dbReference type="ARBA" id="ARBA00022618"/>
    </source>
</evidence>
<evidence type="ECO:0000256" key="1">
    <source>
        <dbReference type="ARBA" id="ARBA00022490"/>
    </source>
</evidence>
<dbReference type="SUPFAM" id="SSF63418">
    <property type="entry name" value="MurE/MurF N-terminal domain"/>
    <property type="match status" value="1"/>
</dbReference>
<dbReference type="UniPathway" id="UPA00219"/>
<dbReference type="InterPro" id="IPR000713">
    <property type="entry name" value="Mur_ligase_N"/>
</dbReference>
<gene>
    <name evidence="10 15" type="primary">murF</name>
    <name evidence="15" type="ORF">ENV60_07835</name>
</gene>
<comment type="subcellular location">
    <subcellularLocation>
        <location evidence="10 11">Cytoplasm</location>
    </subcellularLocation>
</comment>
<dbReference type="InterPro" id="IPR005863">
    <property type="entry name" value="UDP-N-AcMur_synth"/>
</dbReference>
<accession>A0A7C4TF26</accession>
<dbReference type="Pfam" id="PF08245">
    <property type="entry name" value="Mur_ligase_M"/>
    <property type="match status" value="1"/>
</dbReference>
<sequence>MYREFTMEMVCKILKSKNRILSQELIRRVEIDSRRVRPGDLFFALKGERTDGHLFARSAIDNGAIGVVVEKRMGIENEIIVYRTLNALGDLAQYYRSLFSLRIIGITGTNGKTTVKNLVMQILKKKFFTRGSEKNYNSLIGLPLSILKIKGDEEILVLEMGTSNPGEIRRLCEIAQPEIGLITNIGPGHIERFGSIEAINKEKCNLIESLPPGGFCVIGEGVEPENIKKDVEVLRFSLKDIEEVRLDEDGSYFVYKGNQFFTPLLGIGNVYNCLGAIVLTTRLGVAADIQKETISEMKPEPGRMEPIKREGFLIINDTYNANPLSMRQAIDFVAQLRRRKILVLGDMRELGNFSELYHKEIGEYARPRCDLLLTLGEDSKNYRGIHFDNYWELIKFLLKNLTGNEVILFKASRALEFERLVYKILKFL</sequence>
<dbReference type="Gene3D" id="3.40.1190.10">
    <property type="entry name" value="Mur-like, catalytic domain"/>
    <property type="match status" value="1"/>
</dbReference>
<evidence type="ECO:0000259" key="13">
    <source>
        <dbReference type="Pfam" id="PF02875"/>
    </source>
</evidence>
<keyword evidence="4 10" id="KW-0547">Nucleotide-binding</keyword>
<keyword evidence="2 10" id="KW-0436">Ligase</keyword>
<comment type="pathway">
    <text evidence="10 11">Cell wall biogenesis; peptidoglycan biosynthesis.</text>
</comment>
<dbReference type="SUPFAM" id="SSF53244">
    <property type="entry name" value="MurD-like peptide ligases, peptide-binding domain"/>
    <property type="match status" value="1"/>
</dbReference>
<evidence type="ECO:0000259" key="14">
    <source>
        <dbReference type="Pfam" id="PF08245"/>
    </source>
</evidence>
<evidence type="ECO:0000313" key="15">
    <source>
        <dbReference type="EMBL" id="HGV98190.1"/>
    </source>
</evidence>
<feature type="domain" description="Mur ligase N-terminal catalytic" evidence="12">
    <location>
        <begin position="26"/>
        <end position="76"/>
    </location>
</feature>
<evidence type="ECO:0000259" key="12">
    <source>
        <dbReference type="Pfam" id="PF01225"/>
    </source>
</evidence>
<dbReference type="GO" id="GO:0009252">
    <property type="term" value="P:peptidoglycan biosynthetic process"/>
    <property type="evidence" value="ECO:0007669"/>
    <property type="project" value="UniProtKB-UniRule"/>
</dbReference>
<feature type="domain" description="Mur ligase C-terminal" evidence="13">
    <location>
        <begin position="302"/>
        <end position="412"/>
    </location>
</feature>
<organism evidence="15">
    <name type="scientific">candidate division WOR-3 bacterium</name>
    <dbReference type="NCBI Taxonomy" id="2052148"/>
    <lineage>
        <taxon>Bacteria</taxon>
        <taxon>Bacteria division WOR-3</taxon>
    </lineage>
</organism>
<comment type="similarity">
    <text evidence="10">Belongs to the MurCDEF family. MurF subfamily.</text>
</comment>
<dbReference type="EMBL" id="DTGZ01000146">
    <property type="protein sequence ID" value="HGV98190.1"/>
    <property type="molecule type" value="Genomic_DNA"/>
</dbReference>
<evidence type="ECO:0000256" key="6">
    <source>
        <dbReference type="ARBA" id="ARBA00022960"/>
    </source>
</evidence>
<dbReference type="GO" id="GO:0047480">
    <property type="term" value="F:UDP-N-acetylmuramoyl-tripeptide-D-alanyl-D-alanine ligase activity"/>
    <property type="evidence" value="ECO:0007669"/>
    <property type="project" value="UniProtKB-UniRule"/>
</dbReference>
<evidence type="ECO:0000256" key="11">
    <source>
        <dbReference type="RuleBase" id="RU004136"/>
    </source>
</evidence>
<dbReference type="AlphaFoldDB" id="A0A7C4TF26"/>
<comment type="caution">
    <text evidence="15">The sequence shown here is derived from an EMBL/GenBank/DDBJ whole genome shotgun (WGS) entry which is preliminary data.</text>
</comment>
<name>A0A7C4TF26_UNCW3</name>
<dbReference type="PANTHER" id="PTHR43024">
    <property type="entry name" value="UDP-N-ACETYLMURAMOYL-TRIPEPTIDE--D-ALANYL-D-ALANINE LIGASE"/>
    <property type="match status" value="1"/>
</dbReference>
<dbReference type="InterPro" id="IPR013221">
    <property type="entry name" value="Mur_ligase_cen"/>
</dbReference>
<evidence type="ECO:0000256" key="7">
    <source>
        <dbReference type="ARBA" id="ARBA00022984"/>
    </source>
</evidence>
<dbReference type="EC" id="6.3.2.10" evidence="10 11"/>
<comment type="catalytic activity">
    <reaction evidence="10 11">
        <text>D-alanyl-D-alanine + UDP-N-acetyl-alpha-D-muramoyl-L-alanyl-gamma-D-glutamyl-meso-2,6-diaminopimelate + ATP = UDP-N-acetyl-alpha-D-muramoyl-L-alanyl-gamma-D-glutamyl-meso-2,6-diaminopimeloyl-D-alanyl-D-alanine + ADP + phosphate + H(+)</text>
        <dbReference type="Rhea" id="RHEA:28374"/>
        <dbReference type="ChEBI" id="CHEBI:15378"/>
        <dbReference type="ChEBI" id="CHEBI:30616"/>
        <dbReference type="ChEBI" id="CHEBI:43474"/>
        <dbReference type="ChEBI" id="CHEBI:57822"/>
        <dbReference type="ChEBI" id="CHEBI:61386"/>
        <dbReference type="ChEBI" id="CHEBI:83905"/>
        <dbReference type="ChEBI" id="CHEBI:456216"/>
        <dbReference type="EC" id="6.3.2.10"/>
    </reaction>
</comment>
<comment type="function">
    <text evidence="10 11">Involved in cell wall formation. Catalyzes the final step in the synthesis of UDP-N-acetylmuramoyl-pentapeptide, the precursor of murein.</text>
</comment>
<keyword evidence="3 10" id="KW-0132">Cell division</keyword>
<proteinExistence type="inferred from homology"/>
<evidence type="ECO:0000256" key="4">
    <source>
        <dbReference type="ARBA" id="ARBA00022741"/>
    </source>
</evidence>